<evidence type="ECO:0000313" key="3">
    <source>
        <dbReference type="Proteomes" id="UP001595892"/>
    </source>
</evidence>
<proteinExistence type="predicted"/>
<feature type="region of interest" description="Disordered" evidence="1">
    <location>
        <begin position="1"/>
        <end position="21"/>
    </location>
</feature>
<name>A0ABV9NIW4_9GAMM</name>
<dbReference type="EMBL" id="JBHSGG010000017">
    <property type="protein sequence ID" value="MFC4727765.1"/>
    <property type="molecule type" value="Genomic_DNA"/>
</dbReference>
<gene>
    <name evidence="2" type="ORF">ACFO3Q_06225</name>
</gene>
<dbReference type="Gene3D" id="3.30.420.40">
    <property type="match status" value="1"/>
</dbReference>
<protein>
    <submittedName>
        <fullName evidence="2">ROK family protein</fullName>
    </submittedName>
</protein>
<evidence type="ECO:0000256" key="1">
    <source>
        <dbReference type="SAM" id="MobiDB-lite"/>
    </source>
</evidence>
<dbReference type="CDD" id="cd23763">
    <property type="entry name" value="ASKHA_ATPase_ROK"/>
    <property type="match status" value="1"/>
</dbReference>
<dbReference type="InterPro" id="IPR043129">
    <property type="entry name" value="ATPase_NBD"/>
</dbReference>
<feature type="compositionally biased region" description="Basic and acidic residues" evidence="1">
    <location>
        <begin position="54"/>
        <end position="64"/>
    </location>
</feature>
<accession>A0ABV9NIW4</accession>
<sequence>MPSASDARAGDTRGRHGGRAVPGLRIDSYNLALREGDGFVGDRASQRAFRHLLDARRRDQRTGPEDPFGDTPSTELSKAAIDEILLGGDPDAAHLVHGAIEDYAGCLADVVRRFLGTPEWRGVERIVLGGGLQESRVGGLAVRRAEVLLRHAGVAVPLCPLGNDADHGGLLGWVQLAPAPVLAGYETFLAVDIGGTKIRCGLVAPCREEAADGSAATVLRHMAWRHRSDRPSREQAVRELAAMLNGLSAQARTVGIRVAPFVGIACPGEILPDGRIARGAQNLPGDWEAEDFSLPRALDGLIDAIDGGAPQVVMHNDAVVQGLSERPRMQDTRRWGVLTVGTGLGNASYTNGDD</sequence>
<dbReference type="Proteomes" id="UP001595892">
    <property type="component" value="Unassembled WGS sequence"/>
</dbReference>
<keyword evidence="3" id="KW-1185">Reference proteome</keyword>
<evidence type="ECO:0000313" key="2">
    <source>
        <dbReference type="EMBL" id="MFC4727765.1"/>
    </source>
</evidence>
<dbReference type="RefSeq" id="WP_377003782.1">
    <property type="nucleotide sequence ID" value="NZ_JBHSGG010000017.1"/>
</dbReference>
<comment type="caution">
    <text evidence="2">The sequence shown here is derived from an EMBL/GenBank/DDBJ whole genome shotgun (WGS) entry which is preliminary data.</text>
</comment>
<feature type="region of interest" description="Disordered" evidence="1">
    <location>
        <begin position="54"/>
        <end position="74"/>
    </location>
</feature>
<reference evidence="3" key="1">
    <citation type="journal article" date="2019" name="Int. J. Syst. Evol. Microbiol.">
        <title>The Global Catalogue of Microorganisms (GCM) 10K type strain sequencing project: providing services to taxonomists for standard genome sequencing and annotation.</title>
        <authorList>
            <consortium name="The Broad Institute Genomics Platform"/>
            <consortium name="The Broad Institute Genome Sequencing Center for Infectious Disease"/>
            <person name="Wu L."/>
            <person name="Ma J."/>
        </authorList>
    </citation>
    <scope>NUCLEOTIDE SEQUENCE [LARGE SCALE GENOMIC DNA]</scope>
    <source>
        <strain evidence="3">CGMCC 1.13574</strain>
    </source>
</reference>
<dbReference type="SUPFAM" id="SSF53067">
    <property type="entry name" value="Actin-like ATPase domain"/>
    <property type="match status" value="1"/>
</dbReference>
<organism evidence="2 3">
    <name type="scientific">Coralloluteibacterium thermophilum</name>
    <dbReference type="NCBI Taxonomy" id="2707049"/>
    <lineage>
        <taxon>Bacteria</taxon>
        <taxon>Pseudomonadati</taxon>
        <taxon>Pseudomonadota</taxon>
        <taxon>Gammaproteobacteria</taxon>
        <taxon>Lysobacterales</taxon>
        <taxon>Lysobacteraceae</taxon>
        <taxon>Coralloluteibacterium</taxon>
    </lineage>
</organism>